<comment type="caution">
    <text evidence="1">The sequence shown here is derived from an EMBL/GenBank/DDBJ whole genome shotgun (WGS) entry which is preliminary data.</text>
</comment>
<reference evidence="1" key="1">
    <citation type="journal article" date="2014" name="Front. Microbiol.">
        <title>High frequency of phylogenetically diverse reductive dehalogenase-homologous genes in deep subseafloor sedimentary metagenomes.</title>
        <authorList>
            <person name="Kawai M."/>
            <person name="Futagami T."/>
            <person name="Toyoda A."/>
            <person name="Takaki Y."/>
            <person name="Nishi S."/>
            <person name="Hori S."/>
            <person name="Arai W."/>
            <person name="Tsubouchi T."/>
            <person name="Morono Y."/>
            <person name="Uchiyama I."/>
            <person name="Ito T."/>
            <person name="Fujiyama A."/>
            <person name="Inagaki F."/>
            <person name="Takami H."/>
        </authorList>
    </citation>
    <scope>NUCLEOTIDE SEQUENCE</scope>
    <source>
        <strain evidence="1">Expedition CK06-06</strain>
    </source>
</reference>
<dbReference type="EMBL" id="BARS01044447">
    <property type="protein sequence ID" value="GAG36263.1"/>
    <property type="molecule type" value="Genomic_DNA"/>
</dbReference>
<evidence type="ECO:0000313" key="1">
    <source>
        <dbReference type="EMBL" id="GAG36263.1"/>
    </source>
</evidence>
<name>X0XHW9_9ZZZZ</name>
<proteinExistence type="predicted"/>
<organism evidence="1">
    <name type="scientific">marine sediment metagenome</name>
    <dbReference type="NCBI Taxonomy" id="412755"/>
    <lineage>
        <taxon>unclassified sequences</taxon>
        <taxon>metagenomes</taxon>
        <taxon>ecological metagenomes</taxon>
    </lineage>
</organism>
<gene>
    <name evidence="1" type="ORF">S01H1_67146</name>
</gene>
<accession>X0XHW9</accession>
<dbReference type="AlphaFoldDB" id="X0XHW9"/>
<sequence>MIKIDWWTYILHYAPMGIYAYAKPTTTLGVYNRKYGWSWRSALGLKLYNMDGTKLSERLPLSRRYYKSGHI</sequence>
<protein>
    <submittedName>
        <fullName evidence="1">Uncharacterized protein</fullName>
    </submittedName>
</protein>